<keyword evidence="4" id="KW-1185">Reference proteome</keyword>
<dbReference type="Proteomes" id="UP000247973">
    <property type="component" value="Unassembled WGS sequence"/>
</dbReference>
<dbReference type="Gene3D" id="3.20.20.70">
    <property type="entry name" value="Aldolase class I"/>
    <property type="match status" value="1"/>
</dbReference>
<feature type="domain" description="Pyruvate carboxyltransferase" evidence="2">
    <location>
        <begin position="2"/>
        <end position="263"/>
    </location>
</feature>
<dbReference type="PANTHER" id="PTHR10277:SF9">
    <property type="entry name" value="2-ISOPROPYLMALATE SYNTHASE 1, CHLOROPLASTIC-RELATED"/>
    <property type="match status" value="1"/>
</dbReference>
<dbReference type="PANTHER" id="PTHR10277">
    <property type="entry name" value="HOMOCITRATE SYNTHASE-RELATED"/>
    <property type="match status" value="1"/>
</dbReference>
<dbReference type="RefSeq" id="WP_110310964.1">
    <property type="nucleotide sequence ID" value="NZ_QICL01000014.1"/>
</dbReference>
<name>A0A2V3PMF8_9BACT</name>
<evidence type="ECO:0000256" key="1">
    <source>
        <dbReference type="ARBA" id="ARBA00023211"/>
    </source>
</evidence>
<dbReference type="AlphaFoldDB" id="A0A2V3PMF8"/>
<dbReference type="CDD" id="cd07944">
    <property type="entry name" value="DRE_TIM_HOA_like"/>
    <property type="match status" value="1"/>
</dbReference>
<comment type="caution">
    <text evidence="3">The sequence shown here is derived from an EMBL/GenBank/DDBJ whole genome shotgun (WGS) entry which is preliminary data.</text>
</comment>
<proteinExistence type="predicted"/>
<dbReference type="InterPro" id="IPR000891">
    <property type="entry name" value="PYR_CT"/>
</dbReference>
<dbReference type="PROSITE" id="PS50991">
    <property type="entry name" value="PYR_CT"/>
    <property type="match status" value="1"/>
</dbReference>
<dbReference type="InterPro" id="IPR013785">
    <property type="entry name" value="Aldolase_TIM"/>
</dbReference>
<dbReference type="InterPro" id="IPR050073">
    <property type="entry name" value="2-IPM_HCS-like"/>
</dbReference>
<evidence type="ECO:0000259" key="2">
    <source>
        <dbReference type="PROSITE" id="PS50991"/>
    </source>
</evidence>
<dbReference type="Pfam" id="PF00682">
    <property type="entry name" value="HMGL-like"/>
    <property type="match status" value="1"/>
</dbReference>
<dbReference type="EMBL" id="QICL01000014">
    <property type="protein sequence ID" value="PXV63320.1"/>
    <property type="molecule type" value="Genomic_DNA"/>
</dbReference>
<evidence type="ECO:0000313" key="4">
    <source>
        <dbReference type="Proteomes" id="UP000247973"/>
    </source>
</evidence>
<reference evidence="3 4" key="1">
    <citation type="submission" date="2018-03" db="EMBL/GenBank/DDBJ databases">
        <title>Genomic Encyclopedia of Archaeal and Bacterial Type Strains, Phase II (KMG-II): from individual species to whole genera.</title>
        <authorList>
            <person name="Goeker M."/>
        </authorList>
    </citation>
    <scope>NUCLEOTIDE SEQUENCE [LARGE SCALE GENOMIC DNA]</scope>
    <source>
        <strain evidence="3 4">DSM 100214</strain>
    </source>
</reference>
<protein>
    <submittedName>
        <fullName evidence="3">4-hydroxy 2-oxovalerate aldolase</fullName>
    </submittedName>
</protein>
<dbReference type="OrthoDB" id="9804858at2"/>
<evidence type="ECO:0000313" key="3">
    <source>
        <dbReference type="EMBL" id="PXV63320.1"/>
    </source>
</evidence>
<accession>A0A2V3PMF8</accession>
<dbReference type="GO" id="GO:0003852">
    <property type="term" value="F:2-isopropylmalate synthase activity"/>
    <property type="evidence" value="ECO:0007669"/>
    <property type="project" value="TreeGrafter"/>
</dbReference>
<sequence length="519" mass="58544">MIDIVDCTLRDGGYYTNWDFNENLTLNYFQAMEKLPVSYIEIGYRSLVQDGYKGEYNYCPDYILKYARQHMPSKKIGIMLNEKEVKIDDLEKLLSSCKGTIDIVRMAVDPANIKRAGETAARIKEMGFEMGFNVMYVSKWMTEYPDFMTDVASLNGKVDSFSMVDSYGSIFPEEVETITRHLRSVLQCKIGFHGHNNTELAFANTLAAIKAGCELIDTTITGMGRGAGNMKTELLLSYFSSKEGVSLDFNSLSTTVADFERLKEEYGWGTNLPYMVSGFNSLPQKDVMDWVTRRFYSINSILQALHNMKDKKGDNLKLPIFNSDKSHFDTVLIIGGGPSGANCATAIKQFIKKQEDKSICIIHASSKNAGYYNDIDIPQFFCLVGNEGHRLEKVFADFDLNKISCVLPSYPRKMGTYIPQQLIDKSFELKEVTFSPLYQDSHTALALQTAIELSATTVYIAGYDGYDGLINENERLLTSENEYLLSQIVDKRPDIEVATITATKYQGVKNLSVYRLLID</sequence>
<dbReference type="SUPFAM" id="SSF51569">
    <property type="entry name" value="Aldolase"/>
    <property type="match status" value="1"/>
</dbReference>
<keyword evidence="1" id="KW-0464">Manganese</keyword>
<dbReference type="GO" id="GO:0009098">
    <property type="term" value="P:L-leucine biosynthetic process"/>
    <property type="evidence" value="ECO:0007669"/>
    <property type="project" value="TreeGrafter"/>
</dbReference>
<gene>
    <name evidence="3" type="ORF">CLV62_11437</name>
</gene>
<organism evidence="3 4">
    <name type="scientific">Dysgonomonas alginatilytica</name>
    <dbReference type="NCBI Taxonomy" id="1605892"/>
    <lineage>
        <taxon>Bacteria</taxon>
        <taxon>Pseudomonadati</taxon>
        <taxon>Bacteroidota</taxon>
        <taxon>Bacteroidia</taxon>
        <taxon>Bacteroidales</taxon>
        <taxon>Dysgonomonadaceae</taxon>
        <taxon>Dysgonomonas</taxon>
    </lineage>
</organism>